<dbReference type="SUPFAM" id="SSF47862">
    <property type="entry name" value="Saposin"/>
    <property type="match status" value="1"/>
</dbReference>
<evidence type="ECO:0000256" key="2">
    <source>
        <dbReference type="SAM" id="SignalP"/>
    </source>
</evidence>
<dbReference type="Gene3D" id="1.10.225.10">
    <property type="entry name" value="Saposin-like"/>
    <property type="match status" value="1"/>
</dbReference>
<dbReference type="InterPro" id="IPR011001">
    <property type="entry name" value="Saposin-like"/>
</dbReference>
<keyword evidence="2" id="KW-0732">Signal</keyword>
<organism evidence="4 5">
    <name type="scientific">Entamoeba nuttalli</name>
    <dbReference type="NCBI Taxonomy" id="412467"/>
    <lineage>
        <taxon>Eukaryota</taxon>
        <taxon>Amoebozoa</taxon>
        <taxon>Evosea</taxon>
        <taxon>Archamoebae</taxon>
        <taxon>Mastigamoebida</taxon>
        <taxon>Entamoebidae</taxon>
        <taxon>Entamoeba</taxon>
    </lineage>
</organism>
<feature type="domain" description="Saposin B-type" evidence="3">
    <location>
        <begin position="18"/>
        <end position="94"/>
    </location>
</feature>
<dbReference type="InterPro" id="IPR008139">
    <property type="entry name" value="SaposinB_dom"/>
</dbReference>
<protein>
    <recommendedName>
        <fullName evidence="3">Saposin B-type domain-containing protein</fullName>
    </recommendedName>
</protein>
<dbReference type="SMART" id="SM00741">
    <property type="entry name" value="SapB"/>
    <property type="match status" value="1"/>
</dbReference>
<dbReference type="EMBL" id="BAAFRS010000085">
    <property type="protein sequence ID" value="GAB1221905.1"/>
    <property type="molecule type" value="Genomic_DNA"/>
</dbReference>
<feature type="chain" id="PRO_5046376342" description="Saposin B-type domain-containing protein" evidence="2">
    <location>
        <begin position="17"/>
        <end position="94"/>
    </location>
</feature>
<gene>
    <name evidence="4" type="ORF">ENUP19_0085G0128</name>
</gene>
<dbReference type="PROSITE" id="PS50015">
    <property type="entry name" value="SAP_B"/>
    <property type="match status" value="1"/>
</dbReference>
<dbReference type="Proteomes" id="UP001628156">
    <property type="component" value="Unassembled WGS sequence"/>
</dbReference>
<reference evidence="4 5" key="1">
    <citation type="journal article" date="2019" name="PLoS Negl. Trop. Dis.">
        <title>Whole genome sequencing of Entamoeba nuttalli reveals mammalian host-related molecular signatures and a novel octapeptide-repeat surface protein.</title>
        <authorList>
            <person name="Tanaka M."/>
            <person name="Makiuchi T."/>
            <person name="Komiyama T."/>
            <person name="Shiina T."/>
            <person name="Osaki K."/>
            <person name="Tachibana H."/>
        </authorList>
    </citation>
    <scope>NUCLEOTIDE SEQUENCE [LARGE SCALE GENOMIC DNA]</scope>
    <source>
        <strain evidence="4 5">P19-061405</strain>
    </source>
</reference>
<name>A0ABQ0DGB9_9EUKA</name>
<evidence type="ECO:0000313" key="5">
    <source>
        <dbReference type="Proteomes" id="UP001628156"/>
    </source>
</evidence>
<feature type="signal peptide" evidence="2">
    <location>
        <begin position="1"/>
        <end position="16"/>
    </location>
</feature>
<proteinExistence type="predicted"/>
<sequence length="94" mass="10183">MKAFICLLFIFAIAFAADTASCAFCKTIISQVEQLQAKKGRAAVEDFIDELCSIATDEAKDVCDDWNAYGMDKIIDAIMAHELSDSVCAKCGSC</sequence>
<evidence type="ECO:0000313" key="4">
    <source>
        <dbReference type="EMBL" id="GAB1221905.1"/>
    </source>
</evidence>
<keyword evidence="1" id="KW-1015">Disulfide bond</keyword>
<evidence type="ECO:0000256" key="1">
    <source>
        <dbReference type="ARBA" id="ARBA00023157"/>
    </source>
</evidence>
<evidence type="ECO:0000259" key="3">
    <source>
        <dbReference type="PROSITE" id="PS50015"/>
    </source>
</evidence>
<comment type="caution">
    <text evidence="4">The sequence shown here is derived from an EMBL/GenBank/DDBJ whole genome shotgun (WGS) entry which is preliminary data.</text>
</comment>
<accession>A0ABQ0DGB9</accession>
<keyword evidence="5" id="KW-1185">Reference proteome</keyword>